<feature type="transmembrane region" description="Helical" evidence="10">
    <location>
        <begin position="409"/>
        <end position="429"/>
    </location>
</feature>
<dbReference type="Pfam" id="PF03169">
    <property type="entry name" value="OPT"/>
    <property type="match status" value="1"/>
</dbReference>
<feature type="transmembrane region" description="Helical" evidence="10">
    <location>
        <begin position="135"/>
        <end position="152"/>
    </location>
</feature>
<keyword evidence="6" id="KW-0653">Protein transport</keyword>
<dbReference type="GO" id="GO:0035673">
    <property type="term" value="F:oligopeptide transmembrane transporter activity"/>
    <property type="evidence" value="ECO:0007669"/>
    <property type="project" value="InterPro"/>
</dbReference>
<proteinExistence type="inferred from homology"/>
<evidence type="ECO:0000256" key="3">
    <source>
        <dbReference type="ARBA" id="ARBA00022448"/>
    </source>
</evidence>
<feature type="transmembrane region" description="Helical" evidence="10">
    <location>
        <begin position="204"/>
        <end position="224"/>
    </location>
</feature>
<keyword evidence="8 10" id="KW-0472">Membrane</keyword>
<dbReference type="GO" id="GO:0016020">
    <property type="term" value="C:membrane"/>
    <property type="evidence" value="ECO:0007669"/>
    <property type="project" value="UniProtKB-SubCell"/>
</dbReference>
<dbReference type="InterPro" id="IPR004648">
    <property type="entry name" value="Oligpept_transpt"/>
</dbReference>
<feature type="transmembrane region" description="Helical" evidence="10">
    <location>
        <begin position="512"/>
        <end position="538"/>
    </location>
</feature>
<feature type="compositionally biased region" description="Basic and acidic residues" evidence="9">
    <location>
        <begin position="16"/>
        <end position="38"/>
    </location>
</feature>
<dbReference type="Proteomes" id="UP000812966">
    <property type="component" value="Unassembled WGS sequence"/>
</dbReference>
<dbReference type="AlphaFoldDB" id="A0A8K0JHL8"/>
<dbReference type="NCBIfam" id="TIGR00728">
    <property type="entry name" value="OPT_sfam"/>
    <property type="match status" value="1"/>
</dbReference>
<comment type="caution">
    <text evidence="11">The sequence shown here is derived from an EMBL/GenBank/DDBJ whole genome shotgun (WGS) entry which is preliminary data.</text>
</comment>
<comment type="subcellular location">
    <subcellularLocation>
        <location evidence="1">Membrane</location>
        <topology evidence="1">Multi-pass membrane protein</topology>
    </subcellularLocation>
</comment>
<dbReference type="PANTHER" id="PTHR22601">
    <property type="entry name" value="ISP4 LIKE PROTEIN"/>
    <property type="match status" value="1"/>
</dbReference>
<evidence type="ECO:0000256" key="4">
    <source>
        <dbReference type="ARBA" id="ARBA00022692"/>
    </source>
</evidence>
<feature type="region of interest" description="Disordered" evidence="9">
    <location>
        <begin position="1"/>
        <end position="38"/>
    </location>
</feature>
<feature type="transmembrane region" description="Helical" evidence="10">
    <location>
        <begin position="100"/>
        <end position="123"/>
    </location>
</feature>
<evidence type="ECO:0000313" key="11">
    <source>
        <dbReference type="EMBL" id="KAG7530339.1"/>
    </source>
</evidence>
<protein>
    <recommendedName>
        <fullName evidence="13">OPT oligopeptide transporter</fullName>
    </recommendedName>
</protein>
<feature type="transmembrane region" description="Helical" evidence="10">
    <location>
        <begin position="599"/>
        <end position="621"/>
    </location>
</feature>
<keyword evidence="5" id="KW-0571">Peptide transport</keyword>
<feature type="transmembrane region" description="Helical" evidence="10">
    <location>
        <begin position="172"/>
        <end position="192"/>
    </location>
</feature>
<comment type="similarity">
    <text evidence="2">Belongs to the oligopeptide OPT transporter family.</text>
</comment>
<dbReference type="EMBL" id="JABELV010000121">
    <property type="protein sequence ID" value="KAG7530339.1"/>
    <property type="molecule type" value="Genomic_DNA"/>
</dbReference>
<sequence>MAKDHDDLSPAALPELNHRAESYERSDDEKKIYGDDKDDSRVGANVVIEPAEQDHLADVLAMEERIQKGTATKEEYAIRNNHDVAIKVLSTYDDETLPAITFRSLFLGLGFSCFGAVLAQIYYFKPQTINVSQSFLLIMTYFIGEAMAKFLPSRGIFRYINPGPWNIKEHGFTLIMCSTAAGSAIAIQVISVQDLFYDNKMNAGVAIFTLLASQLIGYGMAGMLTDLTVKPSYSIFPAKISLANTFQALHFDGGLGTKRTKFFWGVFAFMFVYEILPQWIFPLMSAVSIICLINHTSPVLRNVFGGGSNNEGMGLLSWSFDWNYIGSDCLYLPLEMQLNKDIGILITYVGMAGVYYGNAWNGLDFPFMSQSIFDTEGYKYNQTALLTDGKFDQAKYDVIGPARFSATNALFLMVNNLSIGAALVHVALWHHQDISVLFKGLSFGGVKARFTNGWRYFLWGSGEEDNSNVTDEHYLQMLKYKPIPRWWFTLILVGAFAMAQATNYAGHSGTPWWTLIIILLIAFVFTTVYAFLAGVLGFGQFVSGGTGLYQLLAAYMLPGEPVANMYAAMYGNNPQVQAIDLLQDLKLGVYLKIPPRHTFLAQMLGTIVGAILNYVMAISILTEQREVLLSISGNRIWSGQNAQSYNSTAIAWGALGPQMFGAGKLYVLVPASLGIGLLLPVPFYLAWRFLPAQFKKTRTAFKKLNTAIICQYSCYMSVGINSSVMPSMVIGVFSQWFVRKRYPRAFTKYNYLLAGALDGGTQVISFILNFAVFGAAGHPTDFPEWWGNDLSLSTDRCLRPPVGKTRDAAE</sequence>
<feature type="transmembrane region" description="Helical" evidence="10">
    <location>
        <begin position="665"/>
        <end position="687"/>
    </location>
</feature>
<accession>A0A8K0JHL8</accession>
<evidence type="ECO:0000256" key="7">
    <source>
        <dbReference type="ARBA" id="ARBA00022989"/>
    </source>
</evidence>
<feature type="transmembrane region" description="Helical" evidence="10">
    <location>
        <begin position="342"/>
        <end position="360"/>
    </location>
</feature>
<dbReference type="GO" id="GO:0015031">
    <property type="term" value="P:protein transport"/>
    <property type="evidence" value="ECO:0007669"/>
    <property type="project" value="UniProtKB-KW"/>
</dbReference>
<name>A0A8K0JHL8_9TREE</name>
<evidence type="ECO:0000256" key="8">
    <source>
        <dbReference type="ARBA" id="ARBA00023136"/>
    </source>
</evidence>
<evidence type="ECO:0008006" key="13">
    <source>
        <dbReference type="Google" id="ProtNLM"/>
    </source>
</evidence>
<keyword evidence="3" id="KW-0813">Transport</keyword>
<evidence type="ECO:0000256" key="9">
    <source>
        <dbReference type="SAM" id="MobiDB-lite"/>
    </source>
</evidence>
<evidence type="ECO:0000256" key="2">
    <source>
        <dbReference type="ARBA" id="ARBA00008807"/>
    </source>
</evidence>
<reference evidence="11" key="1">
    <citation type="submission" date="2020-04" db="EMBL/GenBank/DDBJ databases">
        <title>Analysis of mating type loci in Filobasidium floriforme.</title>
        <authorList>
            <person name="Nowrousian M."/>
        </authorList>
    </citation>
    <scope>NUCLEOTIDE SEQUENCE</scope>
    <source>
        <strain evidence="11">CBS 6242</strain>
    </source>
</reference>
<evidence type="ECO:0000256" key="5">
    <source>
        <dbReference type="ARBA" id="ARBA00022856"/>
    </source>
</evidence>
<feature type="transmembrane region" description="Helical" evidence="10">
    <location>
        <begin position="262"/>
        <end position="293"/>
    </location>
</feature>
<evidence type="ECO:0000256" key="1">
    <source>
        <dbReference type="ARBA" id="ARBA00004141"/>
    </source>
</evidence>
<dbReference type="InterPro" id="IPR004813">
    <property type="entry name" value="OPT"/>
</dbReference>
<feature type="transmembrane region" description="Helical" evidence="10">
    <location>
        <begin position="749"/>
        <end position="776"/>
    </location>
</feature>
<gene>
    <name evidence="11" type="ORF">FFLO_05111</name>
</gene>
<evidence type="ECO:0000256" key="6">
    <source>
        <dbReference type="ARBA" id="ARBA00022927"/>
    </source>
</evidence>
<feature type="transmembrane region" description="Helical" evidence="10">
    <location>
        <begin position="486"/>
        <end position="506"/>
    </location>
</feature>
<organism evidence="11 12">
    <name type="scientific">Filobasidium floriforme</name>
    <dbReference type="NCBI Taxonomy" id="5210"/>
    <lineage>
        <taxon>Eukaryota</taxon>
        <taxon>Fungi</taxon>
        <taxon>Dikarya</taxon>
        <taxon>Basidiomycota</taxon>
        <taxon>Agaricomycotina</taxon>
        <taxon>Tremellomycetes</taxon>
        <taxon>Filobasidiales</taxon>
        <taxon>Filobasidiaceae</taxon>
        <taxon>Filobasidium</taxon>
    </lineage>
</organism>
<evidence type="ECO:0000313" key="12">
    <source>
        <dbReference type="Proteomes" id="UP000812966"/>
    </source>
</evidence>
<keyword evidence="4 10" id="KW-0812">Transmembrane</keyword>
<keyword evidence="7 10" id="KW-1133">Transmembrane helix</keyword>
<keyword evidence="12" id="KW-1185">Reference proteome</keyword>
<evidence type="ECO:0000256" key="10">
    <source>
        <dbReference type="SAM" id="Phobius"/>
    </source>
</evidence>